<protein>
    <recommendedName>
        <fullName evidence="1">Putative restriction endonuclease domain-containing protein</fullName>
    </recommendedName>
</protein>
<organism evidence="2 3">
    <name type="scientific">Streptomyces griseoflavus Tu4000</name>
    <dbReference type="NCBI Taxonomy" id="467200"/>
    <lineage>
        <taxon>Bacteria</taxon>
        <taxon>Bacillati</taxon>
        <taxon>Actinomycetota</taxon>
        <taxon>Actinomycetes</taxon>
        <taxon>Kitasatosporales</taxon>
        <taxon>Streptomycetaceae</taxon>
        <taxon>Streptomyces</taxon>
    </lineage>
</organism>
<dbReference type="InterPro" id="IPR008538">
    <property type="entry name" value="Uma2"/>
</dbReference>
<dbReference type="Proteomes" id="UP000002968">
    <property type="component" value="Unassembled WGS sequence"/>
</dbReference>
<sequence>MSWSPCVSLYRAAVRIERQPGRSATMTVLEDRIEMAESGDELTLDMMFEWLEKMPIPEGYKTEIVGGHIFMTPQRDTHWDIIADIYDQLRVKYPRKRVKSDVRIDYPGHLNGFASDVTLMAEGATKNADGRWRCEDVQFVAEVISRKTAGNDYGPKKDAYAAAGVPVYLIVDPYTGEWHLHTLPGDGKYHGSVCFGFGIEIDLARTAVGLVLRTDEFPRG</sequence>
<dbReference type="eggNOG" id="COG4636">
    <property type="taxonomic scope" value="Bacteria"/>
</dbReference>
<dbReference type="PANTHER" id="PTHR35400">
    <property type="entry name" value="SLR1083 PROTEIN"/>
    <property type="match status" value="1"/>
</dbReference>
<dbReference type="Pfam" id="PF05685">
    <property type="entry name" value="Uma2"/>
    <property type="match status" value="1"/>
</dbReference>
<dbReference type="EMBL" id="GG657758">
    <property type="protein sequence ID" value="EFL40745.1"/>
    <property type="molecule type" value="Genomic_DNA"/>
</dbReference>
<dbReference type="HOGENOM" id="CLU_076312_4_1_11"/>
<feature type="domain" description="Putative restriction endonuclease" evidence="1">
    <location>
        <begin position="51"/>
        <end position="211"/>
    </location>
</feature>
<name>D9XTP3_9ACTN</name>
<evidence type="ECO:0000313" key="2">
    <source>
        <dbReference type="EMBL" id="EFL40745.1"/>
    </source>
</evidence>
<dbReference type="PANTHER" id="PTHR35400:SF3">
    <property type="entry name" value="SLL1072 PROTEIN"/>
    <property type="match status" value="1"/>
</dbReference>
<accession>D9XTP3</accession>
<dbReference type="CDD" id="cd06260">
    <property type="entry name" value="DUF820-like"/>
    <property type="match status" value="1"/>
</dbReference>
<dbReference type="SUPFAM" id="SSF52980">
    <property type="entry name" value="Restriction endonuclease-like"/>
    <property type="match status" value="1"/>
</dbReference>
<evidence type="ECO:0000313" key="3">
    <source>
        <dbReference type="Proteomes" id="UP000002968"/>
    </source>
</evidence>
<dbReference type="Gene3D" id="3.90.1570.10">
    <property type="entry name" value="tt1808, chain A"/>
    <property type="match status" value="1"/>
</dbReference>
<gene>
    <name evidence="2" type="ORF">SSRG_03549</name>
</gene>
<dbReference type="AlphaFoldDB" id="D9XTP3"/>
<dbReference type="InterPro" id="IPR011335">
    <property type="entry name" value="Restrct_endonuc-II-like"/>
</dbReference>
<keyword evidence="3" id="KW-1185">Reference proteome</keyword>
<evidence type="ECO:0000259" key="1">
    <source>
        <dbReference type="Pfam" id="PF05685"/>
    </source>
</evidence>
<reference evidence="2" key="1">
    <citation type="submission" date="2009-02" db="EMBL/GenBank/DDBJ databases">
        <title>Annotation of Streptomyces griseoflavus strain Tu4000.</title>
        <authorList>
            <consortium name="The Broad Institute Genome Sequencing Platform"/>
            <consortium name="Broad Institute Microbial Sequencing Center"/>
            <person name="Fischbach M."/>
            <person name="Godfrey P."/>
            <person name="Ward D."/>
            <person name="Young S."/>
            <person name="Zeng Q."/>
            <person name="Koehrsen M."/>
            <person name="Alvarado L."/>
            <person name="Berlin A.M."/>
            <person name="Bochicchio J."/>
            <person name="Borenstein D."/>
            <person name="Chapman S.B."/>
            <person name="Chen Z."/>
            <person name="Engels R."/>
            <person name="Freedman E."/>
            <person name="Gellesch M."/>
            <person name="Goldberg J."/>
            <person name="Griggs A."/>
            <person name="Gujja S."/>
            <person name="Heilman E.R."/>
            <person name="Heiman D.I."/>
            <person name="Hepburn T.A."/>
            <person name="Howarth C."/>
            <person name="Jen D."/>
            <person name="Larson L."/>
            <person name="Lewis B."/>
            <person name="Mehta T."/>
            <person name="Park D."/>
            <person name="Pearson M."/>
            <person name="Richards J."/>
            <person name="Roberts A."/>
            <person name="Saif S."/>
            <person name="Shea T.D."/>
            <person name="Shenoy N."/>
            <person name="Sisk P."/>
            <person name="Stolte C."/>
            <person name="Sykes S.N."/>
            <person name="Thomson T."/>
            <person name="Walk T."/>
            <person name="White J."/>
            <person name="Yandava C."/>
            <person name="Straight P."/>
            <person name="Clardy J."/>
            <person name="Hung D."/>
            <person name="Kolter R."/>
            <person name="Mekalanos J."/>
            <person name="Walker S."/>
            <person name="Walsh C.T."/>
            <person name="Wieland-Brown L.C."/>
            <person name="Haas B."/>
            <person name="Nusbaum C."/>
            <person name="Birren B."/>
        </authorList>
    </citation>
    <scope>NUCLEOTIDE SEQUENCE [LARGE SCALE GENOMIC DNA]</scope>
    <source>
        <strain evidence="2">Tu4000</strain>
    </source>
</reference>
<dbReference type="InterPro" id="IPR012296">
    <property type="entry name" value="Nuclease_put_TT1808"/>
</dbReference>
<proteinExistence type="predicted"/>